<dbReference type="PANTHER" id="PTHR14140">
    <property type="entry name" value="E3 UBIQUITIN-PROTEIN LIGASE UHRF-RELATED"/>
    <property type="match status" value="1"/>
</dbReference>
<comment type="subcellular location">
    <subcellularLocation>
        <location evidence="2">Nucleus</location>
    </subcellularLocation>
</comment>
<sequence>MITSCILQAKDGNAEKQFTILRNRIHTMEFYGFLKLPTAGALIKQSKILDDGKGLPLIFSGHDSSIFPYDIRADAEMLWRRWVVKDLSPDLLRGINTVKGVLASSNIKRTNHSSQKNYEYKRPANVFGANGLVNGQWWPSRLCAMRDGAHGAIEAGIWGQTNIGAFAVCVSEGHYQDKDAGKVILYCGTQGENRGKSIGTKQLDETMRSGEPLRVLRAAKKDSKYAPEKGIRYDGLYEVKDSEILDSENVMVRFTLKRLEGQDPIRYRGDAARPTQQEKREWMNIRNLVS</sequence>
<dbReference type="OrthoDB" id="2270193at2759"/>
<dbReference type="InterPro" id="IPR003105">
    <property type="entry name" value="SRA_YDG"/>
</dbReference>
<proteinExistence type="predicted"/>
<dbReference type="GO" id="GO:0044027">
    <property type="term" value="P:negative regulation of gene expression via chromosomal CpG island methylation"/>
    <property type="evidence" value="ECO:0007669"/>
    <property type="project" value="TreeGrafter"/>
</dbReference>
<dbReference type="Pfam" id="PF02182">
    <property type="entry name" value="SAD_SRA"/>
    <property type="match status" value="1"/>
</dbReference>
<evidence type="ECO:0000313" key="5">
    <source>
        <dbReference type="Proteomes" id="UP000824998"/>
    </source>
</evidence>
<dbReference type="InterPro" id="IPR036987">
    <property type="entry name" value="SRA-YDG_sf"/>
</dbReference>
<evidence type="ECO:0000256" key="1">
    <source>
        <dbReference type="ARBA" id="ARBA00023242"/>
    </source>
</evidence>
<dbReference type="InterPro" id="IPR015947">
    <property type="entry name" value="PUA-like_sf"/>
</dbReference>
<keyword evidence="1 2" id="KW-0539">Nucleus</keyword>
<dbReference type="GO" id="GO:0016567">
    <property type="term" value="P:protein ubiquitination"/>
    <property type="evidence" value="ECO:0007669"/>
    <property type="project" value="TreeGrafter"/>
</dbReference>
<dbReference type="Gene3D" id="2.30.280.10">
    <property type="entry name" value="SRA-YDG"/>
    <property type="match status" value="1"/>
</dbReference>
<accession>A0A9P7YEJ5</accession>
<gene>
    <name evidence="4" type="ORF">BJ875DRAFT_102668</name>
</gene>
<dbReference type="SMART" id="SM00466">
    <property type="entry name" value="SRA"/>
    <property type="match status" value="1"/>
</dbReference>
<organism evidence="4 5">
    <name type="scientific">Amylocarpus encephaloides</name>
    <dbReference type="NCBI Taxonomy" id="45428"/>
    <lineage>
        <taxon>Eukaryota</taxon>
        <taxon>Fungi</taxon>
        <taxon>Dikarya</taxon>
        <taxon>Ascomycota</taxon>
        <taxon>Pezizomycotina</taxon>
        <taxon>Leotiomycetes</taxon>
        <taxon>Helotiales</taxon>
        <taxon>Helotiales incertae sedis</taxon>
        <taxon>Amylocarpus</taxon>
    </lineage>
</organism>
<protein>
    <submittedName>
        <fullName evidence="4">PUA-like domain-containing protein</fullName>
    </submittedName>
</protein>
<dbReference type="SUPFAM" id="SSF88697">
    <property type="entry name" value="PUA domain-like"/>
    <property type="match status" value="1"/>
</dbReference>
<evidence type="ECO:0000259" key="3">
    <source>
        <dbReference type="PROSITE" id="PS51015"/>
    </source>
</evidence>
<comment type="caution">
    <text evidence="4">The sequence shown here is derived from an EMBL/GenBank/DDBJ whole genome shotgun (WGS) entry which is preliminary data.</text>
</comment>
<dbReference type="EMBL" id="MU251575">
    <property type="protein sequence ID" value="KAG9231896.1"/>
    <property type="molecule type" value="Genomic_DNA"/>
</dbReference>
<keyword evidence="5" id="KW-1185">Reference proteome</keyword>
<dbReference type="InterPro" id="IPR045134">
    <property type="entry name" value="UHRF1/2-like"/>
</dbReference>
<evidence type="ECO:0000256" key="2">
    <source>
        <dbReference type="PROSITE-ProRule" id="PRU00358"/>
    </source>
</evidence>
<name>A0A9P7YEJ5_9HELO</name>
<evidence type="ECO:0000313" key="4">
    <source>
        <dbReference type="EMBL" id="KAG9231896.1"/>
    </source>
</evidence>
<dbReference type="PANTHER" id="PTHR14140:SF27">
    <property type="entry name" value="OS04G0289800 PROTEIN"/>
    <property type="match status" value="1"/>
</dbReference>
<dbReference type="PROSITE" id="PS51015">
    <property type="entry name" value="YDG"/>
    <property type="match status" value="1"/>
</dbReference>
<feature type="domain" description="YDG" evidence="3">
    <location>
        <begin position="127"/>
        <end position="260"/>
    </location>
</feature>
<dbReference type="GO" id="GO:0061630">
    <property type="term" value="F:ubiquitin protein ligase activity"/>
    <property type="evidence" value="ECO:0007669"/>
    <property type="project" value="TreeGrafter"/>
</dbReference>
<dbReference type="AlphaFoldDB" id="A0A9P7YEJ5"/>
<dbReference type="GO" id="GO:0005634">
    <property type="term" value="C:nucleus"/>
    <property type="evidence" value="ECO:0007669"/>
    <property type="project" value="UniProtKB-SubCell"/>
</dbReference>
<reference evidence="4" key="1">
    <citation type="journal article" date="2021" name="IMA Fungus">
        <title>Genomic characterization of three marine fungi, including Emericellopsis atlantica sp. nov. with signatures of a generalist lifestyle and marine biomass degradation.</title>
        <authorList>
            <person name="Hagestad O.C."/>
            <person name="Hou L."/>
            <person name="Andersen J.H."/>
            <person name="Hansen E.H."/>
            <person name="Altermark B."/>
            <person name="Li C."/>
            <person name="Kuhnert E."/>
            <person name="Cox R.J."/>
            <person name="Crous P.W."/>
            <person name="Spatafora J.W."/>
            <person name="Lail K."/>
            <person name="Amirebrahimi M."/>
            <person name="Lipzen A."/>
            <person name="Pangilinan J."/>
            <person name="Andreopoulos W."/>
            <person name="Hayes R.D."/>
            <person name="Ng V."/>
            <person name="Grigoriev I.V."/>
            <person name="Jackson S.A."/>
            <person name="Sutton T.D.S."/>
            <person name="Dobson A.D.W."/>
            <person name="Rama T."/>
        </authorList>
    </citation>
    <scope>NUCLEOTIDE SEQUENCE</scope>
    <source>
        <strain evidence="4">TRa018bII</strain>
    </source>
</reference>
<dbReference type="Proteomes" id="UP000824998">
    <property type="component" value="Unassembled WGS sequence"/>
</dbReference>